<dbReference type="OrthoDB" id="433124at2759"/>
<dbReference type="Pfam" id="PF02996">
    <property type="entry name" value="Prefoldin"/>
    <property type="match status" value="1"/>
</dbReference>
<dbReference type="STRING" id="51031.W2SPZ4"/>
<dbReference type="OMA" id="ATMNFIM"/>
<dbReference type="InterPro" id="IPR004127">
    <property type="entry name" value="Prefoldin_subunit_alpha"/>
</dbReference>
<comment type="subunit">
    <text evidence="1">Heterohexamer of two PFD-alpha type and four PFD-beta type subunits.</text>
</comment>
<name>W2SPZ4_NECAM</name>
<keyword evidence="3" id="KW-1185">Reference proteome</keyword>
<organism evidence="2 3">
    <name type="scientific">Necator americanus</name>
    <name type="common">Human hookworm</name>
    <dbReference type="NCBI Taxonomy" id="51031"/>
    <lineage>
        <taxon>Eukaryota</taxon>
        <taxon>Metazoa</taxon>
        <taxon>Ecdysozoa</taxon>
        <taxon>Nematoda</taxon>
        <taxon>Chromadorea</taxon>
        <taxon>Rhabditida</taxon>
        <taxon>Rhabditina</taxon>
        <taxon>Rhabditomorpha</taxon>
        <taxon>Strongyloidea</taxon>
        <taxon>Ancylostomatidae</taxon>
        <taxon>Bunostominae</taxon>
        <taxon>Necator</taxon>
    </lineage>
</organism>
<evidence type="ECO:0000256" key="1">
    <source>
        <dbReference type="ARBA" id="ARBA00011695"/>
    </source>
</evidence>
<dbReference type="GeneID" id="25344667"/>
<evidence type="ECO:0000313" key="2">
    <source>
        <dbReference type="EMBL" id="ETN71603.1"/>
    </source>
</evidence>
<reference evidence="3" key="1">
    <citation type="journal article" date="2014" name="Nat. Genet.">
        <title>Genome of the human hookworm Necator americanus.</title>
        <authorList>
            <person name="Tang Y.T."/>
            <person name="Gao X."/>
            <person name="Rosa B.A."/>
            <person name="Abubucker S."/>
            <person name="Hallsworth-Pepin K."/>
            <person name="Martin J."/>
            <person name="Tyagi R."/>
            <person name="Heizer E."/>
            <person name="Zhang X."/>
            <person name="Bhonagiri-Palsikar V."/>
            <person name="Minx P."/>
            <person name="Warren W.C."/>
            <person name="Wang Q."/>
            <person name="Zhan B."/>
            <person name="Hotez P.J."/>
            <person name="Sternberg P.W."/>
            <person name="Dougall A."/>
            <person name="Gaze S.T."/>
            <person name="Mulvenna J."/>
            <person name="Sotillo J."/>
            <person name="Ranganathan S."/>
            <person name="Rabelo E.M."/>
            <person name="Wilson R.K."/>
            <person name="Felgner P.L."/>
            <person name="Bethony J."/>
            <person name="Hawdon J.M."/>
            <person name="Gasser R.B."/>
            <person name="Loukas A."/>
            <person name="Mitreva M."/>
        </authorList>
    </citation>
    <scope>NUCLEOTIDE SEQUENCE [LARGE SCALE GENOMIC DNA]</scope>
</reference>
<sequence>MKSQEYGPILGRKNHMTIKDDEEVEHFRTVVCEQLRGELMKGERNRQEILKELQEYASLLVVVQNMQRNKDDKISIRTSLGHQLFVNAEVDKRDTVIVKLAADLFAELKLNRAEIFITQKLEILRKKAELCLQLISRIKATMKFLMAATGEYEKLTAKNK</sequence>
<protein>
    <submittedName>
        <fullName evidence="2">Prefoldin subunit</fullName>
    </submittedName>
</protein>
<dbReference type="SUPFAM" id="SSF46579">
    <property type="entry name" value="Prefoldin"/>
    <property type="match status" value="1"/>
</dbReference>
<proteinExistence type="predicted"/>
<dbReference type="CTD" id="25344667"/>
<dbReference type="InterPro" id="IPR009053">
    <property type="entry name" value="Prefoldin"/>
</dbReference>
<accession>W2SPZ4</accession>
<dbReference type="Proteomes" id="UP000053676">
    <property type="component" value="Unassembled WGS sequence"/>
</dbReference>
<dbReference type="EMBL" id="KI667676">
    <property type="protein sequence ID" value="ETN71603.1"/>
    <property type="molecule type" value="Genomic_DNA"/>
</dbReference>
<dbReference type="Gene3D" id="1.10.287.370">
    <property type="match status" value="1"/>
</dbReference>
<dbReference type="KEGG" id="nai:NECAME_04635"/>
<evidence type="ECO:0000313" key="3">
    <source>
        <dbReference type="Proteomes" id="UP000053676"/>
    </source>
</evidence>
<dbReference type="AlphaFoldDB" id="W2SPZ4"/>
<gene>
    <name evidence="2" type="ORF">NECAME_04635</name>
</gene>